<dbReference type="PROSITE" id="PS51029">
    <property type="entry name" value="MADF"/>
    <property type="match status" value="1"/>
</dbReference>
<dbReference type="GO" id="GO:0003677">
    <property type="term" value="F:DNA binding"/>
    <property type="evidence" value="ECO:0007669"/>
    <property type="project" value="InterPro"/>
</dbReference>
<dbReference type="GO" id="GO:0005667">
    <property type="term" value="C:transcription regulator complex"/>
    <property type="evidence" value="ECO:0007669"/>
    <property type="project" value="TreeGrafter"/>
</dbReference>
<evidence type="ECO:0000313" key="5">
    <source>
        <dbReference type="EMBL" id="CAH2244447.1"/>
    </source>
</evidence>
<dbReference type="SMART" id="SM00595">
    <property type="entry name" value="MADF"/>
    <property type="match status" value="1"/>
</dbReference>
<evidence type="ECO:0000256" key="1">
    <source>
        <dbReference type="PROSITE-ProRule" id="PRU00371"/>
    </source>
</evidence>
<evidence type="ECO:0000313" key="6">
    <source>
        <dbReference type="Proteomes" id="UP000838756"/>
    </source>
</evidence>
<dbReference type="AlphaFoldDB" id="A0A8S4S503"/>
<dbReference type="EMBL" id="CAKXAJ010025826">
    <property type="protein sequence ID" value="CAH2244447.1"/>
    <property type="molecule type" value="Genomic_DNA"/>
</dbReference>
<dbReference type="GO" id="GO:0006357">
    <property type="term" value="P:regulation of transcription by RNA polymerase II"/>
    <property type="evidence" value="ECO:0007669"/>
    <property type="project" value="TreeGrafter"/>
</dbReference>
<keyword evidence="1" id="KW-0539">Nucleus</keyword>
<evidence type="ECO:0000256" key="2">
    <source>
        <dbReference type="SAM" id="MobiDB-lite"/>
    </source>
</evidence>
<feature type="domain" description="BESS" evidence="4">
    <location>
        <begin position="173"/>
        <end position="212"/>
    </location>
</feature>
<feature type="region of interest" description="Disordered" evidence="2">
    <location>
        <begin position="141"/>
        <end position="168"/>
    </location>
</feature>
<feature type="domain" description="MADF" evidence="3">
    <location>
        <begin position="11"/>
        <end position="107"/>
    </location>
</feature>
<dbReference type="PANTHER" id="PTHR12243">
    <property type="entry name" value="MADF DOMAIN TRANSCRIPTION FACTOR"/>
    <property type="match status" value="1"/>
</dbReference>
<dbReference type="InterPro" id="IPR004210">
    <property type="entry name" value="BESS_motif"/>
</dbReference>
<dbReference type="Pfam" id="PF10545">
    <property type="entry name" value="MADF_DNA_bdg"/>
    <property type="match status" value="1"/>
</dbReference>
<dbReference type="OrthoDB" id="6616165at2759"/>
<reference evidence="5" key="1">
    <citation type="submission" date="2022-03" db="EMBL/GenBank/DDBJ databases">
        <authorList>
            <person name="Lindestad O."/>
        </authorList>
    </citation>
    <scope>NUCLEOTIDE SEQUENCE</scope>
</reference>
<evidence type="ECO:0000259" key="3">
    <source>
        <dbReference type="PROSITE" id="PS51029"/>
    </source>
</evidence>
<dbReference type="Proteomes" id="UP000838756">
    <property type="component" value="Unassembled WGS sequence"/>
</dbReference>
<keyword evidence="6" id="KW-1185">Reference proteome</keyword>
<gene>
    <name evidence="5" type="primary">jg1511</name>
    <name evidence="5" type="ORF">PAEG_LOCUS20391</name>
</gene>
<dbReference type="GO" id="GO:0005634">
    <property type="term" value="C:nucleus"/>
    <property type="evidence" value="ECO:0007669"/>
    <property type="project" value="UniProtKB-SubCell"/>
</dbReference>
<dbReference type="PROSITE" id="PS51031">
    <property type="entry name" value="BESS"/>
    <property type="match status" value="1"/>
</dbReference>
<comment type="subcellular location">
    <subcellularLocation>
        <location evidence="1">Nucleus</location>
    </subcellularLocation>
</comment>
<protein>
    <submittedName>
        <fullName evidence="5">Jg1511 protein</fullName>
    </submittedName>
</protein>
<dbReference type="InterPro" id="IPR006578">
    <property type="entry name" value="MADF-dom"/>
</dbReference>
<dbReference type="PANTHER" id="PTHR12243:SF69">
    <property type="entry name" value="SI:CH73-59F11.3"/>
    <property type="match status" value="1"/>
</dbReference>
<accession>A0A8S4S503</accession>
<dbReference type="Pfam" id="PF02944">
    <property type="entry name" value="BESS"/>
    <property type="match status" value="1"/>
</dbReference>
<organism evidence="5 6">
    <name type="scientific">Pararge aegeria aegeria</name>
    <dbReference type="NCBI Taxonomy" id="348720"/>
    <lineage>
        <taxon>Eukaryota</taxon>
        <taxon>Metazoa</taxon>
        <taxon>Ecdysozoa</taxon>
        <taxon>Arthropoda</taxon>
        <taxon>Hexapoda</taxon>
        <taxon>Insecta</taxon>
        <taxon>Pterygota</taxon>
        <taxon>Neoptera</taxon>
        <taxon>Endopterygota</taxon>
        <taxon>Lepidoptera</taxon>
        <taxon>Glossata</taxon>
        <taxon>Ditrysia</taxon>
        <taxon>Papilionoidea</taxon>
        <taxon>Nymphalidae</taxon>
        <taxon>Satyrinae</taxon>
        <taxon>Satyrini</taxon>
        <taxon>Parargina</taxon>
        <taxon>Pararge</taxon>
    </lineage>
</organism>
<comment type="caution">
    <text evidence="5">The sequence shown here is derived from an EMBL/GenBank/DDBJ whole genome shotgun (WGS) entry which is preliminary data.</text>
</comment>
<proteinExistence type="predicted"/>
<sequence length="214" mass="25410">MAKFLNFDTTLFIKEVQKRPAIWDTSVEHGKDMKKKAWDEINNVFGVKNMSQADKHLLAWRLQQRWKNLRTCFAREIKRQKNYGAGTGRRSEYIYYKNLLFLTNVMNLTEKETSEPELNTEYVYVEDNNASLTTVNECQTDVSQDTDDETLAQKRRPKRKTYDYEEPFSEEDEDEDHLFLLSLHKTLKKVPRNKKMAVKIRMLTILNETLTEIL</sequence>
<name>A0A8S4S503_9NEOP</name>
<dbReference type="InterPro" id="IPR039353">
    <property type="entry name" value="TF_Adf1"/>
</dbReference>
<evidence type="ECO:0000259" key="4">
    <source>
        <dbReference type="PROSITE" id="PS51031"/>
    </source>
</evidence>